<name>A0ABT8DCY6_9RHOB</name>
<evidence type="ECO:0000313" key="2">
    <source>
        <dbReference type="Proteomes" id="UP001243846"/>
    </source>
</evidence>
<evidence type="ECO:0008006" key="3">
    <source>
        <dbReference type="Google" id="ProtNLM"/>
    </source>
</evidence>
<keyword evidence="2" id="KW-1185">Reference proteome</keyword>
<gene>
    <name evidence="1" type="ORF">QWZ10_19035</name>
</gene>
<evidence type="ECO:0000313" key="1">
    <source>
        <dbReference type="EMBL" id="MDN3713290.1"/>
    </source>
</evidence>
<comment type="caution">
    <text evidence="1">The sequence shown here is derived from an EMBL/GenBank/DDBJ whole genome shotgun (WGS) entry which is preliminary data.</text>
</comment>
<reference evidence="2" key="1">
    <citation type="journal article" date="2019" name="Int. J. Syst. Evol. Microbiol.">
        <title>The Global Catalogue of Microorganisms (GCM) 10K type strain sequencing project: providing services to taxonomists for standard genome sequencing and annotation.</title>
        <authorList>
            <consortium name="The Broad Institute Genomics Platform"/>
            <consortium name="The Broad Institute Genome Sequencing Center for Infectious Disease"/>
            <person name="Wu L."/>
            <person name="Ma J."/>
        </authorList>
    </citation>
    <scope>NUCLEOTIDE SEQUENCE [LARGE SCALE GENOMIC DNA]</scope>
    <source>
        <strain evidence="2">CECT 8482</strain>
    </source>
</reference>
<dbReference type="EMBL" id="JAUFRC010000001">
    <property type="protein sequence ID" value="MDN3713290.1"/>
    <property type="molecule type" value="Genomic_DNA"/>
</dbReference>
<organism evidence="1 2">
    <name type="scientific">Paracoccus cavernae</name>
    <dbReference type="NCBI Taxonomy" id="1571207"/>
    <lineage>
        <taxon>Bacteria</taxon>
        <taxon>Pseudomonadati</taxon>
        <taxon>Pseudomonadota</taxon>
        <taxon>Alphaproteobacteria</taxon>
        <taxon>Rhodobacterales</taxon>
        <taxon>Paracoccaceae</taxon>
        <taxon>Paracoccus</taxon>
    </lineage>
</organism>
<protein>
    <recommendedName>
        <fullName evidence="3">Transposase DDE domain-containing protein</fullName>
    </recommendedName>
</protein>
<dbReference type="Proteomes" id="UP001243846">
    <property type="component" value="Unassembled WGS sequence"/>
</dbReference>
<sequence length="78" mass="8816">MKEWSGGFCCIEPHLGWQRLIICDGGKMENRRPAGKCFLNLDNCLRSAAQRWTARLSPSAFSRPTMPVLLIAHLNTSR</sequence>
<proteinExistence type="predicted"/>
<accession>A0ABT8DCY6</accession>